<evidence type="ECO:0000313" key="3">
    <source>
        <dbReference type="Proteomes" id="UP000008983"/>
    </source>
</evidence>
<keyword evidence="3" id="KW-1185">Reference proteome</keyword>
<gene>
    <name evidence="2" type="ORF">IMG5_184110</name>
</gene>
<protein>
    <submittedName>
        <fullName evidence="2">Uncharacterized protein</fullName>
    </submittedName>
</protein>
<dbReference type="AlphaFoldDB" id="G0R3A3"/>
<name>G0R3A3_ICHMU</name>
<proteinExistence type="predicted"/>
<sequence>MKKMKQKIQTRKYFNQIKKIINQNKIQMNNKLSSKVFQKARKYKLKTLQNNKTNNIIKKIRTQPLQFNKIKFQMNKYCKFVMKLLLKTNFQPNKLKILIPLNKLLKKIKFYLRTNNNKYKISKALQKNFKKICNKKIQFKIKSLNFKNKFSFQNYKKTRNQTNIRVKKITLKKNLMNISKKQTKNTKKNIDFIRGNLKGKKRYIKGKKRYIKGKNRNLKGKNRNIKRKNRNIKGKKRNIKGKKRNIKGKKRNIKGKKRSLNGKRTNSIYLEINSKGK</sequence>
<dbReference type="InParanoid" id="G0R3A3"/>
<dbReference type="RefSeq" id="XP_004027391.1">
    <property type="nucleotide sequence ID" value="XM_004027342.1"/>
</dbReference>
<evidence type="ECO:0000313" key="2">
    <source>
        <dbReference type="EMBL" id="EGR28046.1"/>
    </source>
</evidence>
<dbReference type="Proteomes" id="UP000008983">
    <property type="component" value="Unassembled WGS sequence"/>
</dbReference>
<evidence type="ECO:0000256" key="1">
    <source>
        <dbReference type="SAM" id="Coils"/>
    </source>
</evidence>
<accession>G0R3A3</accession>
<keyword evidence="1" id="KW-0175">Coiled coil</keyword>
<organism evidence="2 3">
    <name type="scientific">Ichthyophthirius multifiliis</name>
    <name type="common">White spot disease agent</name>
    <name type="synonym">Ich</name>
    <dbReference type="NCBI Taxonomy" id="5932"/>
    <lineage>
        <taxon>Eukaryota</taxon>
        <taxon>Sar</taxon>
        <taxon>Alveolata</taxon>
        <taxon>Ciliophora</taxon>
        <taxon>Intramacronucleata</taxon>
        <taxon>Oligohymenophorea</taxon>
        <taxon>Hymenostomatida</taxon>
        <taxon>Ophryoglenina</taxon>
        <taxon>Ichthyophthirius</taxon>
    </lineage>
</organism>
<dbReference type="EMBL" id="GL984296">
    <property type="protein sequence ID" value="EGR28046.1"/>
    <property type="molecule type" value="Genomic_DNA"/>
</dbReference>
<feature type="coiled-coil region" evidence="1">
    <location>
        <begin position="211"/>
        <end position="245"/>
    </location>
</feature>
<reference evidence="2 3" key="1">
    <citation type="submission" date="2011-07" db="EMBL/GenBank/DDBJ databases">
        <authorList>
            <person name="Coyne R."/>
            <person name="Brami D."/>
            <person name="Johnson J."/>
            <person name="Hostetler J."/>
            <person name="Hannick L."/>
            <person name="Clark T."/>
            <person name="Cassidy-Hanley D."/>
            <person name="Inman J."/>
        </authorList>
    </citation>
    <scope>NUCLEOTIDE SEQUENCE [LARGE SCALE GENOMIC DNA]</scope>
    <source>
        <strain evidence="2 3">G5</strain>
    </source>
</reference>
<dbReference type="GeneID" id="14904127"/>